<organism evidence="2 3">
    <name type="scientific">Kitasatospora terrestris</name>
    <dbReference type="NCBI Taxonomy" id="258051"/>
    <lineage>
        <taxon>Bacteria</taxon>
        <taxon>Bacillati</taxon>
        <taxon>Actinomycetota</taxon>
        <taxon>Actinomycetes</taxon>
        <taxon>Kitasatosporales</taxon>
        <taxon>Streptomycetaceae</taxon>
        <taxon>Kitasatospora</taxon>
    </lineage>
</organism>
<protein>
    <submittedName>
        <fullName evidence="2">Uncharacterized protein</fullName>
    </submittedName>
</protein>
<sequence length="100" mass="10736">MSVPDASLAGMDDEALMRGRVYGADHDDPDPGPRPGRAYRELCGGPLDGLLLDVTGWSAEDLADGAALPTEIGRYGAGGRAHYEPRPADPRRWDWTGDSR</sequence>
<proteinExistence type="predicted"/>
<dbReference type="EMBL" id="BAABIS010000001">
    <property type="protein sequence ID" value="GAA4835999.1"/>
    <property type="molecule type" value="Genomic_DNA"/>
</dbReference>
<feature type="compositionally biased region" description="Basic and acidic residues" evidence="1">
    <location>
        <begin position="81"/>
        <end position="100"/>
    </location>
</feature>
<comment type="caution">
    <text evidence="2">The sequence shown here is derived from an EMBL/GenBank/DDBJ whole genome shotgun (WGS) entry which is preliminary data.</text>
</comment>
<accession>A0ABP9DEB8</accession>
<dbReference type="Proteomes" id="UP001501752">
    <property type="component" value="Unassembled WGS sequence"/>
</dbReference>
<feature type="region of interest" description="Disordered" evidence="1">
    <location>
        <begin position="21"/>
        <end position="40"/>
    </location>
</feature>
<evidence type="ECO:0000313" key="2">
    <source>
        <dbReference type="EMBL" id="GAA4835999.1"/>
    </source>
</evidence>
<gene>
    <name evidence="2" type="ORF">GCM10023235_08540</name>
</gene>
<evidence type="ECO:0000313" key="3">
    <source>
        <dbReference type="Proteomes" id="UP001501752"/>
    </source>
</evidence>
<name>A0ABP9DEB8_9ACTN</name>
<evidence type="ECO:0000256" key="1">
    <source>
        <dbReference type="SAM" id="MobiDB-lite"/>
    </source>
</evidence>
<reference evidence="3" key="1">
    <citation type="journal article" date="2019" name="Int. J. Syst. Evol. Microbiol.">
        <title>The Global Catalogue of Microorganisms (GCM) 10K type strain sequencing project: providing services to taxonomists for standard genome sequencing and annotation.</title>
        <authorList>
            <consortium name="The Broad Institute Genomics Platform"/>
            <consortium name="The Broad Institute Genome Sequencing Center for Infectious Disease"/>
            <person name="Wu L."/>
            <person name="Ma J."/>
        </authorList>
    </citation>
    <scope>NUCLEOTIDE SEQUENCE [LARGE SCALE GENOMIC DNA]</scope>
    <source>
        <strain evidence="3">JCM 13006</strain>
    </source>
</reference>
<feature type="region of interest" description="Disordered" evidence="1">
    <location>
        <begin position="74"/>
        <end position="100"/>
    </location>
</feature>
<keyword evidence="3" id="KW-1185">Reference proteome</keyword>